<dbReference type="OrthoDB" id="10340031at2759"/>
<feature type="compositionally biased region" description="Basic and acidic residues" evidence="1">
    <location>
        <begin position="633"/>
        <end position="648"/>
    </location>
</feature>
<reference evidence="3 4" key="1">
    <citation type="submission" date="2008-07" db="EMBL/GenBank/DDBJ databases">
        <authorList>
            <person name="El-Sayed N."/>
            <person name="Caler E."/>
            <person name="Inman J."/>
            <person name="Amedeo P."/>
            <person name="Hass B."/>
            <person name="Wortman J."/>
        </authorList>
    </citation>
    <scope>NUCLEOTIDE SEQUENCE [LARGE SCALE GENOMIC DNA]</scope>
    <source>
        <strain evidence="4">ATCC 50983 / TXsc</strain>
    </source>
</reference>
<dbReference type="Proteomes" id="UP000007800">
    <property type="component" value="Unassembled WGS sequence"/>
</dbReference>
<feature type="compositionally biased region" description="Basic and acidic residues" evidence="1">
    <location>
        <begin position="822"/>
        <end position="833"/>
    </location>
</feature>
<feature type="compositionally biased region" description="Polar residues" evidence="1">
    <location>
        <begin position="799"/>
        <end position="808"/>
    </location>
</feature>
<feature type="region of interest" description="Disordered" evidence="1">
    <location>
        <begin position="619"/>
        <end position="691"/>
    </location>
</feature>
<evidence type="ECO:0000259" key="2">
    <source>
        <dbReference type="Pfam" id="PF25339"/>
    </source>
</evidence>
<feature type="domain" description="C2CD3 N-terminal C2" evidence="2">
    <location>
        <begin position="17"/>
        <end position="184"/>
    </location>
</feature>
<sequence length="953" mass="101572">MPIAASAANASNPPLELSLPPSVTGPVYGVLSLDLHEVILHELTQQVDGGTKDDPPGADDNTAAKFRVVWWGDPAAKHALSTQPLLTPANTATPFDKSSIAYNIRCTPPKFLKYLNDARSVSLRTVASPADHNRAVETCKLPLQPAVAEARAGGTMAVRIEGCFPLHTSHGEGSTRKLRVKLSVLWKTSAPHQFPVIIRPPPSTGESAACTANKQYPTTTYRPPPPVMELSAPSPTYPFGPTPSPYSRFISPAATVDGPTPSTNNGPYDGSMLSRQSEPPHLCSFRLNLAYLDSGASLPDPSQIGHPAHQPSPQRASRPPAAAVPNAPVSRTKTSDNDKPDTCLSTALQLAAVYSEPFGFLPSSSGIRPSDRHWADLLAADPMFEGARSGASAEIDTAGKYDSRWKQQQHPQEYRPDTPKDTGGSKPGPPVNGLKARSAKKKTSSGPMGTVASIPTISDDDIWVYMAVQSLTPADGGPPLPKDLIVRLKGGGGDSDGTATQELHTSPRDGYGYYGDAELCDLAIISSSLVVSENKPESGGIGQQPKVQAAVELWQGEYQLYGVGRVSLDLGPRDLAALSHNALVRMEALVDCVSGWSGAILATCQLLVDISTNRRPLEGALSARQKRCQSIKRRQDREDQPPAHHHQPDVAADPAPKSLASSLIRLEDGRPRPEPPPARIMDSTVPEHQSGIKSNEMSHHEAGDEVVEIETSPLEADAPTASTHTEVAFDIDYDGMSTSDTLTLARALNLMGERVKHLTSSGARYTEAADGADELRAPTSRDESQDTAASAFTEASSSQNNPCVTQTIHIKPGGGLEAETQSSDRRASNRQEPEATVQNADVISDGTPDGVGASVESAIIRVGGIGVGPVVDDEPFSGEREFMLHPGSKGNATNIDYKRVPYAGSMLIYAKLRNVTNPDVQTLLRVLTLMDEKVRYLANRDDTAEVIDGGEVR</sequence>
<organism evidence="4">
    <name type="scientific">Perkinsus marinus (strain ATCC 50983 / TXsc)</name>
    <dbReference type="NCBI Taxonomy" id="423536"/>
    <lineage>
        <taxon>Eukaryota</taxon>
        <taxon>Sar</taxon>
        <taxon>Alveolata</taxon>
        <taxon>Perkinsozoa</taxon>
        <taxon>Perkinsea</taxon>
        <taxon>Perkinsida</taxon>
        <taxon>Perkinsidae</taxon>
        <taxon>Perkinsus</taxon>
    </lineage>
</organism>
<feature type="compositionally biased region" description="Low complexity" evidence="1">
    <location>
        <begin position="311"/>
        <end position="331"/>
    </location>
</feature>
<feature type="region of interest" description="Disordered" evidence="1">
    <location>
        <begin position="296"/>
        <end position="342"/>
    </location>
</feature>
<feature type="region of interest" description="Disordered" evidence="1">
    <location>
        <begin position="400"/>
        <end position="452"/>
    </location>
</feature>
<dbReference type="InParanoid" id="C5LDY6"/>
<gene>
    <name evidence="3" type="ORF">Pmar_PMAR026584</name>
</gene>
<keyword evidence="4" id="KW-1185">Reference proteome</keyword>
<evidence type="ECO:0000313" key="3">
    <source>
        <dbReference type="EMBL" id="EER05150.1"/>
    </source>
</evidence>
<feature type="region of interest" description="Disordered" evidence="1">
    <location>
        <begin position="760"/>
        <end position="849"/>
    </location>
</feature>
<dbReference type="EMBL" id="GG681070">
    <property type="protein sequence ID" value="EER05150.1"/>
    <property type="molecule type" value="Genomic_DNA"/>
</dbReference>
<dbReference type="AlphaFoldDB" id="C5LDY6"/>
<feature type="compositionally biased region" description="Low complexity" evidence="1">
    <location>
        <begin position="787"/>
        <end position="798"/>
    </location>
</feature>
<dbReference type="RefSeq" id="XP_002773334.1">
    <property type="nucleotide sequence ID" value="XM_002773288.1"/>
</dbReference>
<dbReference type="GeneID" id="9050688"/>
<proteinExistence type="predicted"/>
<protein>
    <recommendedName>
        <fullName evidence="2">C2CD3 N-terminal C2 domain-containing protein</fullName>
    </recommendedName>
</protein>
<accession>C5LDY6</accession>
<dbReference type="InterPro" id="IPR057537">
    <property type="entry name" value="C2_C2CD3_N"/>
</dbReference>
<dbReference type="Pfam" id="PF25339">
    <property type="entry name" value="C2_C2CD3_N"/>
    <property type="match status" value="1"/>
</dbReference>
<name>C5LDY6_PERM5</name>
<evidence type="ECO:0000256" key="1">
    <source>
        <dbReference type="SAM" id="MobiDB-lite"/>
    </source>
</evidence>
<evidence type="ECO:0000313" key="4">
    <source>
        <dbReference type="Proteomes" id="UP000007800"/>
    </source>
</evidence>
<feature type="compositionally biased region" description="Basic and acidic residues" evidence="1">
    <location>
        <begin position="773"/>
        <end position="784"/>
    </location>
</feature>
<feature type="region of interest" description="Disordered" evidence="1">
    <location>
        <begin position="249"/>
        <end position="279"/>
    </location>
</feature>